<accession>A0A4Q5J8Q6</accession>
<dbReference type="OrthoDB" id="5171895at2"/>
<feature type="domain" description="ARB-07466-like C-terminal" evidence="1">
    <location>
        <begin position="188"/>
        <end position="290"/>
    </location>
</feature>
<dbReference type="Proteomes" id="UP000291189">
    <property type="component" value="Unassembled WGS sequence"/>
</dbReference>
<protein>
    <recommendedName>
        <fullName evidence="1">ARB-07466-like C-terminal domain-containing protein</fullName>
    </recommendedName>
</protein>
<dbReference type="RefSeq" id="WP_129985699.1">
    <property type="nucleotide sequence ID" value="NZ_SDPU01000012.1"/>
</dbReference>
<organism evidence="2 3">
    <name type="scientific">Nocardioides iriomotensis</name>
    <dbReference type="NCBI Taxonomy" id="715784"/>
    <lineage>
        <taxon>Bacteria</taxon>
        <taxon>Bacillati</taxon>
        <taxon>Actinomycetota</taxon>
        <taxon>Actinomycetes</taxon>
        <taxon>Propionibacteriales</taxon>
        <taxon>Nocardioidaceae</taxon>
        <taxon>Nocardioides</taxon>
    </lineage>
</organism>
<evidence type="ECO:0000313" key="3">
    <source>
        <dbReference type="Proteomes" id="UP000291189"/>
    </source>
</evidence>
<comment type="caution">
    <text evidence="2">The sequence shown here is derived from an EMBL/GenBank/DDBJ whole genome shotgun (WGS) entry which is preliminary data.</text>
</comment>
<dbReference type="Pfam" id="PF26571">
    <property type="entry name" value="VldE"/>
    <property type="match status" value="1"/>
</dbReference>
<name>A0A4Q5J8Q6_9ACTN</name>
<dbReference type="InterPro" id="IPR058593">
    <property type="entry name" value="ARB_07466-like_C"/>
</dbReference>
<keyword evidence="3" id="KW-1185">Reference proteome</keyword>
<gene>
    <name evidence="2" type="ORF">ETU37_04390</name>
</gene>
<evidence type="ECO:0000313" key="2">
    <source>
        <dbReference type="EMBL" id="RYU14151.1"/>
    </source>
</evidence>
<sequence length="310" mass="33701">MITLLLAVGVVAGVGWYLRGGPPLLDLNGCTAEVGGVVVDLDTEQAENAATIAAIGVRRGMPARAVSIALATAYQESKIRNLDHGDRDSLGIFQQRPSMGWGTEEQIQNVRYATNKFYDELQKVDGYESMRITEAAQIVQRSGFPEAYEDHAEDGRALASALTGYSPHAFTCEVDDVDGMDEQDLNPAGLTPRAAKVRRTLERAFGSQSLGGFAPGGVQDGHQEGSAHYEGRAVDVFFRPVNAENQRLGWAMAQYLVAHAERLDIATVIFDARIWSARHSDDGWRTYDPGEGPGDPAVRLHRDHVHVDVG</sequence>
<dbReference type="AlphaFoldDB" id="A0A4Q5J8Q6"/>
<dbReference type="EMBL" id="SDPU01000012">
    <property type="protein sequence ID" value="RYU14151.1"/>
    <property type="molecule type" value="Genomic_DNA"/>
</dbReference>
<proteinExistence type="predicted"/>
<reference evidence="2 3" key="1">
    <citation type="submission" date="2019-01" db="EMBL/GenBank/DDBJ databases">
        <title>Nocardioides guangzhouensis sp. nov., an actinobacterium isolated from soil.</title>
        <authorList>
            <person name="Fu Y."/>
            <person name="Cai Y."/>
            <person name="Lin Z."/>
            <person name="Chen P."/>
        </authorList>
    </citation>
    <scope>NUCLEOTIDE SEQUENCE [LARGE SCALE GENOMIC DNA]</scope>
    <source>
        <strain evidence="2 3">NBRC 105384</strain>
    </source>
</reference>
<evidence type="ECO:0000259" key="1">
    <source>
        <dbReference type="Pfam" id="PF26571"/>
    </source>
</evidence>